<dbReference type="OrthoDB" id="9798604at2"/>
<dbReference type="InterPro" id="IPR007867">
    <property type="entry name" value="GMC_OxRtase_C"/>
</dbReference>
<gene>
    <name evidence="8" type="ORF">DWE98_14310</name>
</gene>
<comment type="caution">
    <text evidence="8">The sequence shown here is derived from an EMBL/GenBank/DDBJ whole genome shotgun (WGS) entry which is preliminary data.</text>
</comment>
<keyword evidence="3" id="KW-0285">Flavoprotein</keyword>
<dbReference type="InterPro" id="IPR036188">
    <property type="entry name" value="FAD/NAD-bd_sf"/>
</dbReference>
<name>A0A370L556_9HYPH</name>
<dbReference type="InterPro" id="IPR051473">
    <property type="entry name" value="P2Ox-like"/>
</dbReference>
<dbReference type="Gene3D" id="3.30.410.40">
    <property type="match status" value="1"/>
</dbReference>
<proteinExistence type="inferred from homology"/>
<evidence type="ECO:0000256" key="1">
    <source>
        <dbReference type="ARBA" id="ARBA00001974"/>
    </source>
</evidence>
<evidence type="ECO:0000256" key="5">
    <source>
        <dbReference type="ARBA" id="ARBA00023002"/>
    </source>
</evidence>
<evidence type="ECO:0000259" key="7">
    <source>
        <dbReference type="Pfam" id="PF05199"/>
    </source>
</evidence>
<dbReference type="GO" id="GO:0016614">
    <property type="term" value="F:oxidoreductase activity, acting on CH-OH group of donors"/>
    <property type="evidence" value="ECO:0007669"/>
    <property type="project" value="InterPro"/>
</dbReference>
<dbReference type="Pfam" id="PF01266">
    <property type="entry name" value="DAO"/>
    <property type="match status" value="1"/>
</dbReference>
<dbReference type="EMBL" id="QQTP01000007">
    <property type="protein sequence ID" value="RDJ24090.1"/>
    <property type="molecule type" value="Genomic_DNA"/>
</dbReference>
<sequence>MLLERRRFPRQATLTRKFKHLGACLADIGRRYQSAAGRIRHVAASGHALAIDWLCRTICRTCGLRGSVAIFDLAESDAAILSRDAEFCVVGSGLAGLIIAWRLASAGRRVVILESGERQPNRQLPVREALNGSSRHAGMISGEYRGLGGASAHWGGRLIPLTSHDMLARPHAAIEAWPLSPADLGLYTPLTETLFKIDHSSFEADSAASPPLPAAGSIDADVVRRFPKTPRFSNRNLAKALGVQLQGQGRIETWLNASVCDLVLDRERGRLAAVIAASPNRKRLEIRAKTFFFAAGTFETTRLALHLDQISDGRAFAGCEALGRFFQDHLRVELGQLAMRDPFLTNRLFGQRLTRSTRRSIHFELSPAAQQEDGIASAYIDIRIAPAPDSPLNALRSLGHRVQGHRSAKSNLASIKQLLDPGFLASAALWRLKYRQLYLPPDMSLFADLRIEQAPHRQNRLQLAQQRDGLGMPVLALDWSPTEADEHTFQAAHRRFRAYWTRAGFDEICPIAWPETAAGEPARFIERSEDTLHPAGSTRMGTDPRASVVDPFLRCHGVANLSLVSASVFPSSGSANPSLTLLQLALRAADIRLSQ</sequence>
<keyword evidence="5" id="KW-0560">Oxidoreductase</keyword>
<comment type="cofactor">
    <cofactor evidence="1">
        <name>FAD</name>
        <dbReference type="ChEBI" id="CHEBI:57692"/>
    </cofactor>
</comment>
<dbReference type="PANTHER" id="PTHR42784">
    <property type="entry name" value="PYRANOSE 2-OXIDASE"/>
    <property type="match status" value="1"/>
</dbReference>
<dbReference type="Pfam" id="PF05199">
    <property type="entry name" value="GMC_oxred_C"/>
    <property type="match status" value="1"/>
</dbReference>
<keyword evidence="9" id="KW-1185">Reference proteome</keyword>
<comment type="similarity">
    <text evidence="2">Belongs to the GMC oxidoreductase family.</text>
</comment>
<evidence type="ECO:0000256" key="2">
    <source>
        <dbReference type="ARBA" id="ARBA00010790"/>
    </source>
</evidence>
<dbReference type="AlphaFoldDB" id="A0A370L556"/>
<dbReference type="Gene3D" id="3.50.50.60">
    <property type="entry name" value="FAD/NAD(P)-binding domain"/>
    <property type="match status" value="2"/>
</dbReference>
<evidence type="ECO:0000256" key="3">
    <source>
        <dbReference type="ARBA" id="ARBA00022630"/>
    </source>
</evidence>
<evidence type="ECO:0000256" key="4">
    <source>
        <dbReference type="ARBA" id="ARBA00022827"/>
    </source>
</evidence>
<dbReference type="Proteomes" id="UP000255207">
    <property type="component" value="Unassembled WGS sequence"/>
</dbReference>
<dbReference type="SUPFAM" id="SSF51905">
    <property type="entry name" value="FAD/NAD(P)-binding domain"/>
    <property type="match status" value="1"/>
</dbReference>
<dbReference type="PANTHER" id="PTHR42784:SF1">
    <property type="entry name" value="PYRANOSE 2-OXIDASE"/>
    <property type="match status" value="1"/>
</dbReference>
<evidence type="ECO:0000313" key="9">
    <source>
        <dbReference type="Proteomes" id="UP000255207"/>
    </source>
</evidence>
<feature type="domain" description="FAD dependent oxidoreductase" evidence="6">
    <location>
        <begin position="87"/>
        <end position="154"/>
    </location>
</feature>
<keyword evidence="4" id="KW-0274">FAD</keyword>
<feature type="domain" description="Glucose-methanol-choline oxidoreductase C-terminal" evidence="7">
    <location>
        <begin position="455"/>
        <end position="585"/>
    </location>
</feature>
<accession>A0A370L556</accession>
<reference evidence="9" key="1">
    <citation type="submission" date="2018-07" db="EMBL/GenBank/DDBJ databases">
        <authorList>
            <person name="Safronova V.I."/>
            <person name="Chirak E.R."/>
            <person name="Sazanova A.L."/>
        </authorList>
    </citation>
    <scope>NUCLEOTIDE SEQUENCE [LARGE SCALE GENOMIC DNA]</scope>
    <source>
        <strain evidence="9">RCAM04685</strain>
    </source>
</reference>
<organism evidence="8 9">
    <name type="scientific">Bosea caraganae</name>
    <dbReference type="NCBI Taxonomy" id="2763117"/>
    <lineage>
        <taxon>Bacteria</taxon>
        <taxon>Pseudomonadati</taxon>
        <taxon>Pseudomonadota</taxon>
        <taxon>Alphaproteobacteria</taxon>
        <taxon>Hyphomicrobiales</taxon>
        <taxon>Boseaceae</taxon>
        <taxon>Bosea</taxon>
    </lineage>
</organism>
<evidence type="ECO:0000313" key="8">
    <source>
        <dbReference type="EMBL" id="RDJ24090.1"/>
    </source>
</evidence>
<dbReference type="InterPro" id="IPR006076">
    <property type="entry name" value="FAD-dep_OxRdtase"/>
</dbReference>
<protein>
    <submittedName>
        <fullName evidence="8">GMC family oxidoreductase</fullName>
    </submittedName>
</protein>
<evidence type="ECO:0000259" key="6">
    <source>
        <dbReference type="Pfam" id="PF01266"/>
    </source>
</evidence>